<gene>
    <name evidence="2" type="ORF">TRICI_002138</name>
</gene>
<evidence type="ECO:0000313" key="3">
    <source>
        <dbReference type="Proteomes" id="UP000761534"/>
    </source>
</evidence>
<protein>
    <submittedName>
        <fullName evidence="2">Uncharacterized protein</fullName>
    </submittedName>
</protein>
<feature type="compositionally biased region" description="Low complexity" evidence="1">
    <location>
        <begin position="28"/>
        <end position="38"/>
    </location>
</feature>
<sequence>MDKNTNNVVTSQQEVLFPGYCSPTFEHSSSNGTSSTTSPDNLSAGSSSTELFKGTPNQFDILAEAAKRAEMSILIRDMEEL</sequence>
<dbReference type="EMBL" id="SWFS01000149">
    <property type="protein sequence ID" value="KAA8915695.1"/>
    <property type="molecule type" value="Genomic_DNA"/>
</dbReference>
<feature type="region of interest" description="Disordered" evidence="1">
    <location>
        <begin position="20"/>
        <end position="53"/>
    </location>
</feature>
<feature type="compositionally biased region" description="Polar residues" evidence="1">
    <location>
        <begin position="39"/>
        <end position="53"/>
    </location>
</feature>
<organism evidence="2 3">
    <name type="scientific">Trichomonascus ciferrii</name>
    <dbReference type="NCBI Taxonomy" id="44093"/>
    <lineage>
        <taxon>Eukaryota</taxon>
        <taxon>Fungi</taxon>
        <taxon>Dikarya</taxon>
        <taxon>Ascomycota</taxon>
        <taxon>Saccharomycotina</taxon>
        <taxon>Dipodascomycetes</taxon>
        <taxon>Dipodascales</taxon>
        <taxon>Trichomonascaceae</taxon>
        <taxon>Trichomonascus</taxon>
        <taxon>Trichomonascus ciferrii complex</taxon>
    </lineage>
</organism>
<name>A0A642V7N6_9ASCO</name>
<dbReference type="VEuPathDB" id="FungiDB:TRICI_002138"/>
<dbReference type="AlphaFoldDB" id="A0A642V7N6"/>
<reference evidence="2" key="1">
    <citation type="journal article" date="2019" name="G3 (Bethesda)">
        <title>Genome Assemblies of Two Rare Opportunistic Yeast Pathogens: Diutina rugosa (syn. Candida rugosa) and Trichomonascus ciferrii (syn. Candida ciferrii).</title>
        <authorList>
            <person name="Mixao V."/>
            <person name="Saus E."/>
            <person name="Hansen A.P."/>
            <person name="Lass-Florl C."/>
            <person name="Gabaldon T."/>
        </authorList>
    </citation>
    <scope>NUCLEOTIDE SEQUENCE</scope>
    <source>
        <strain evidence="2">CBS 4856</strain>
    </source>
</reference>
<comment type="caution">
    <text evidence="2">The sequence shown here is derived from an EMBL/GenBank/DDBJ whole genome shotgun (WGS) entry which is preliminary data.</text>
</comment>
<accession>A0A642V7N6</accession>
<evidence type="ECO:0000256" key="1">
    <source>
        <dbReference type="SAM" id="MobiDB-lite"/>
    </source>
</evidence>
<keyword evidence="3" id="KW-1185">Reference proteome</keyword>
<dbReference type="OrthoDB" id="4157208at2759"/>
<proteinExistence type="predicted"/>
<evidence type="ECO:0000313" key="2">
    <source>
        <dbReference type="EMBL" id="KAA8915695.1"/>
    </source>
</evidence>
<dbReference type="Proteomes" id="UP000761534">
    <property type="component" value="Unassembled WGS sequence"/>
</dbReference>